<sequence>MCMKQYIFTFSTHHQQPVVWEEAIIADGMMDACVKAKKLCRQYEQEKQIPIRIQYKGVRYYSEDIA</sequence>
<dbReference type="Proteomes" id="UP000000742">
    <property type="component" value="Chromosome"/>
</dbReference>
<evidence type="ECO:0000313" key="1">
    <source>
        <dbReference type="EMBL" id="ACJ33795.1"/>
    </source>
</evidence>
<proteinExistence type="predicted"/>
<gene>
    <name evidence="1" type="ordered locus">Aflv_1429</name>
</gene>
<protein>
    <submittedName>
        <fullName evidence="1">Uncharacterized conserved protein</fullName>
    </submittedName>
</protein>
<accession>B7GI14</accession>
<name>B7GI14_ANOFW</name>
<dbReference type="eggNOG" id="ENOG5033825">
    <property type="taxonomic scope" value="Bacteria"/>
</dbReference>
<evidence type="ECO:0000313" key="2">
    <source>
        <dbReference type="Proteomes" id="UP000000742"/>
    </source>
</evidence>
<reference evidence="1 2" key="1">
    <citation type="journal article" date="2008" name="Genome Biol.">
        <title>Encapsulated in silica: genome, proteome and physiology of the thermophilic bacterium Anoxybacillus flavithermus WK1.</title>
        <authorList>
            <person name="Saw J.H."/>
            <person name="Mountain B.W."/>
            <person name="Feng L."/>
            <person name="Omelchenko M.V."/>
            <person name="Hou S."/>
            <person name="Saito J.A."/>
            <person name="Stott M.B."/>
            <person name="Li D."/>
            <person name="Zhao G."/>
            <person name="Wu J."/>
            <person name="Galperin M.Y."/>
            <person name="Koonin E.V."/>
            <person name="Makarova K.S."/>
            <person name="Wolf Y.I."/>
            <person name="Rigden D.J."/>
            <person name="Dunfield P.F."/>
            <person name="Wang L."/>
            <person name="Alam M."/>
        </authorList>
    </citation>
    <scope>NUCLEOTIDE SEQUENCE [LARGE SCALE GENOMIC DNA]</scope>
    <source>
        <strain evidence="2">DSM 21510 / WK1</strain>
    </source>
</reference>
<dbReference type="AlphaFoldDB" id="B7GI14"/>
<dbReference type="HOGENOM" id="CLU_2861376_0_0_9"/>
<dbReference type="KEGG" id="afl:Aflv_1429"/>
<organism evidence="1 2">
    <name type="scientific">Anoxybacillus flavithermus (strain DSM 21510 / WK1)</name>
    <dbReference type="NCBI Taxonomy" id="491915"/>
    <lineage>
        <taxon>Bacteria</taxon>
        <taxon>Bacillati</taxon>
        <taxon>Bacillota</taxon>
        <taxon>Bacilli</taxon>
        <taxon>Bacillales</taxon>
        <taxon>Anoxybacillaceae</taxon>
        <taxon>Anoxybacillus</taxon>
    </lineage>
</organism>
<dbReference type="EMBL" id="CP000922">
    <property type="protein sequence ID" value="ACJ33795.1"/>
    <property type="molecule type" value="Genomic_DNA"/>
</dbReference>